<name>A0ABT5R4X9_9GAMM</name>
<dbReference type="Pfam" id="PF08402">
    <property type="entry name" value="TOBE_2"/>
    <property type="match status" value="1"/>
</dbReference>
<dbReference type="InterPro" id="IPR012340">
    <property type="entry name" value="NA-bd_OB-fold"/>
</dbReference>
<accession>A0ABT5R4X9</accession>
<dbReference type="SUPFAM" id="SSF50331">
    <property type="entry name" value="MOP-like"/>
    <property type="match status" value="1"/>
</dbReference>
<gene>
    <name evidence="4" type="ORF">LRP50_18105</name>
</gene>
<keyword evidence="2" id="KW-0472">Membrane</keyword>
<dbReference type="EMBL" id="JAJUBC010000024">
    <property type="protein sequence ID" value="MDD1795044.1"/>
    <property type="molecule type" value="Genomic_DNA"/>
</dbReference>
<evidence type="ECO:0000256" key="2">
    <source>
        <dbReference type="ARBA" id="ARBA00023136"/>
    </source>
</evidence>
<dbReference type="Proteomes" id="UP001149400">
    <property type="component" value="Unassembled WGS sequence"/>
</dbReference>
<proteinExistence type="predicted"/>
<reference evidence="4" key="1">
    <citation type="submission" date="2021-12" db="EMBL/GenBank/DDBJ databases">
        <title>Enterovibrio ZSDZ35 sp. nov. and Enterovibrio ZSDZ42 sp. nov., isolated from coastal seawater in Qingdao.</title>
        <authorList>
            <person name="Zhang P."/>
        </authorList>
    </citation>
    <scope>NUCLEOTIDE SEQUENCE</scope>
    <source>
        <strain evidence="4">ZSDZ42</strain>
    </source>
</reference>
<dbReference type="Gene3D" id="2.40.50.100">
    <property type="match status" value="1"/>
</dbReference>
<evidence type="ECO:0000313" key="4">
    <source>
        <dbReference type="EMBL" id="MDD1795044.1"/>
    </source>
</evidence>
<evidence type="ECO:0000313" key="5">
    <source>
        <dbReference type="Proteomes" id="UP001149400"/>
    </source>
</evidence>
<feature type="domain" description="Transport-associated OB type 2" evidence="3">
    <location>
        <begin position="3"/>
        <end position="48"/>
    </location>
</feature>
<organism evidence="4 5">
    <name type="scientific">Enterovibrio gelatinilyticus</name>
    <dbReference type="NCBI Taxonomy" id="2899819"/>
    <lineage>
        <taxon>Bacteria</taxon>
        <taxon>Pseudomonadati</taxon>
        <taxon>Pseudomonadota</taxon>
        <taxon>Gammaproteobacteria</taxon>
        <taxon>Vibrionales</taxon>
        <taxon>Vibrionaceae</taxon>
        <taxon>Enterovibrio</taxon>
    </lineage>
</organism>
<evidence type="ECO:0000259" key="3">
    <source>
        <dbReference type="Pfam" id="PF08402"/>
    </source>
</evidence>
<dbReference type="InterPro" id="IPR013611">
    <property type="entry name" value="Transp-assoc_OB_typ2"/>
</dbReference>
<dbReference type="InterPro" id="IPR008995">
    <property type="entry name" value="Mo/tungstate-bd_C_term_dom"/>
</dbReference>
<keyword evidence="1" id="KW-1003">Cell membrane</keyword>
<protein>
    <submittedName>
        <fullName evidence="4">TOBE domain-containing protein</fullName>
    </submittedName>
</protein>
<sequence>MTEYLGADIYVVVDCDDLGKVIVRTAVESEVGAGDHLGLQFHANKLHFSDANGHFVLLS</sequence>
<evidence type="ECO:0000256" key="1">
    <source>
        <dbReference type="ARBA" id="ARBA00022475"/>
    </source>
</evidence>
<dbReference type="Gene3D" id="2.40.50.140">
    <property type="entry name" value="Nucleic acid-binding proteins"/>
    <property type="match status" value="1"/>
</dbReference>
<keyword evidence="5" id="KW-1185">Reference proteome</keyword>
<comment type="caution">
    <text evidence="4">The sequence shown here is derived from an EMBL/GenBank/DDBJ whole genome shotgun (WGS) entry which is preliminary data.</text>
</comment>